<protein>
    <submittedName>
        <fullName evidence="1">Uncharacterized protein</fullName>
    </submittedName>
</protein>
<name>A0A401NK97_SCYTO</name>
<evidence type="ECO:0000313" key="1">
    <source>
        <dbReference type="EMBL" id="GCB61294.1"/>
    </source>
</evidence>
<proteinExistence type="predicted"/>
<gene>
    <name evidence="1" type="ORF">scyTo_0014312</name>
</gene>
<dbReference type="EMBL" id="BFAA01007631">
    <property type="protein sequence ID" value="GCB61294.1"/>
    <property type="molecule type" value="Genomic_DNA"/>
</dbReference>
<evidence type="ECO:0000313" key="2">
    <source>
        <dbReference type="Proteomes" id="UP000288216"/>
    </source>
</evidence>
<keyword evidence="2" id="KW-1185">Reference proteome</keyword>
<accession>A0A401NK97</accession>
<organism evidence="1 2">
    <name type="scientific">Scyliorhinus torazame</name>
    <name type="common">Cloudy catshark</name>
    <name type="synonym">Catulus torazame</name>
    <dbReference type="NCBI Taxonomy" id="75743"/>
    <lineage>
        <taxon>Eukaryota</taxon>
        <taxon>Metazoa</taxon>
        <taxon>Chordata</taxon>
        <taxon>Craniata</taxon>
        <taxon>Vertebrata</taxon>
        <taxon>Chondrichthyes</taxon>
        <taxon>Elasmobranchii</taxon>
        <taxon>Galeomorphii</taxon>
        <taxon>Galeoidea</taxon>
        <taxon>Carcharhiniformes</taxon>
        <taxon>Scyliorhinidae</taxon>
        <taxon>Scyliorhinus</taxon>
    </lineage>
</organism>
<comment type="caution">
    <text evidence="1">The sequence shown here is derived from an EMBL/GenBank/DDBJ whole genome shotgun (WGS) entry which is preliminary data.</text>
</comment>
<dbReference type="Proteomes" id="UP000288216">
    <property type="component" value="Unassembled WGS sequence"/>
</dbReference>
<sequence>MHTSLAVPALITHITAAKSLQPKPRCRFAYHQSVLPVYGKCLTILVAAPAVRKTFHSMNSNPTPGNDVC</sequence>
<dbReference type="AlphaFoldDB" id="A0A401NK97"/>
<reference evidence="1 2" key="1">
    <citation type="journal article" date="2018" name="Nat. Ecol. Evol.">
        <title>Shark genomes provide insights into elasmobranch evolution and the origin of vertebrates.</title>
        <authorList>
            <person name="Hara Y"/>
            <person name="Yamaguchi K"/>
            <person name="Onimaru K"/>
            <person name="Kadota M"/>
            <person name="Koyanagi M"/>
            <person name="Keeley SD"/>
            <person name="Tatsumi K"/>
            <person name="Tanaka K"/>
            <person name="Motone F"/>
            <person name="Kageyama Y"/>
            <person name="Nozu R"/>
            <person name="Adachi N"/>
            <person name="Nishimura O"/>
            <person name="Nakagawa R"/>
            <person name="Tanegashima C"/>
            <person name="Kiyatake I"/>
            <person name="Matsumoto R"/>
            <person name="Murakumo K"/>
            <person name="Nishida K"/>
            <person name="Terakita A"/>
            <person name="Kuratani S"/>
            <person name="Sato K"/>
            <person name="Hyodo S Kuraku.S."/>
        </authorList>
    </citation>
    <scope>NUCLEOTIDE SEQUENCE [LARGE SCALE GENOMIC DNA]</scope>
</reference>